<gene>
    <name evidence="2" type="ORF">UFOPK2399_01188</name>
</gene>
<accession>A0A6J6PIN7</accession>
<dbReference type="PIRSF" id="PIRSF002741">
    <property type="entry name" value="MppA"/>
    <property type="match status" value="1"/>
</dbReference>
<dbReference type="PANTHER" id="PTHR30290:SF83">
    <property type="entry name" value="ABC TRANSPORTER SUBSTRATE-BINDING PROTEIN"/>
    <property type="match status" value="1"/>
</dbReference>
<dbReference type="Pfam" id="PF00496">
    <property type="entry name" value="SBP_bac_5"/>
    <property type="match status" value="1"/>
</dbReference>
<dbReference type="Gene3D" id="3.10.105.10">
    <property type="entry name" value="Dipeptide-binding Protein, Domain 3"/>
    <property type="match status" value="1"/>
</dbReference>
<dbReference type="GO" id="GO:0043190">
    <property type="term" value="C:ATP-binding cassette (ABC) transporter complex"/>
    <property type="evidence" value="ECO:0007669"/>
    <property type="project" value="InterPro"/>
</dbReference>
<evidence type="ECO:0000313" key="2">
    <source>
        <dbReference type="EMBL" id="CAB4698476.1"/>
    </source>
</evidence>
<dbReference type="InterPro" id="IPR000914">
    <property type="entry name" value="SBP_5_dom"/>
</dbReference>
<reference evidence="2" key="1">
    <citation type="submission" date="2020-05" db="EMBL/GenBank/DDBJ databases">
        <authorList>
            <person name="Chiriac C."/>
            <person name="Salcher M."/>
            <person name="Ghai R."/>
            <person name="Kavagutti S V."/>
        </authorList>
    </citation>
    <scope>NUCLEOTIDE SEQUENCE</scope>
</reference>
<name>A0A6J6PIN7_9ZZZZ</name>
<sequence>MKKPFGRLVALAGVVAAIVVATAAGATAHSNKASSIKSGGTLNVGWEQSFGFTDNMDPTGEYLGDAFGILDNLLVRTLVGYTHNADGPGNAIVADIATTVPKPTNGGLTYTFKIKQGVKFSPPVNRQVTSADFVTALEREANPKDGAQYAFYYKPIKGWDAYAAGKAKSISGIKTPDASTIVFTLTTPTGDFLKRLAMPAAGPMPVEVTKCFEGQPGKYTADLISTAGYMIKGIDEVDISSCANIKPAAGYDGQTILDVVRNPNYVKSTDPTRKNYVDEVKFMVNASNVDIYNKIESGQLDMATSSIPPAVLKKYATSSSKKQYFHQNSGDRTWYITMNLTQAPFDDIHVRRAMNYIVDKDALRQGWGGPTVGDIANHLVPDALFGGQLKSYNPYKTPGNHGSAALAMKAMKGSKYSTGNSGMCDAAACKNVLLVSDTRGVDPGMVATLQQDAKKIGITFKVRQINGAYPTIQTPSKNVPISERPGWGKDYADALTFFLPLFDGRTIIANGNTNYSLVGVTPAQCKTLKIGGNCTGVPSVDTQLDKCSVQIDPARTTCYENLDKYLMTNVVPWVPWMWSKVTRITSSNVTHYQFDQFATTPAYAMISVK</sequence>
<protein>
    <submittedName>
        <fullName evidence="2">Unannotated protein</fullName>
    </submittedName>
</protein>
<organism evidence="2">
    <name type="scientific">freshwater metagenome</name>
    <dbReference type="NCBI Taxonomy" id="449393"/>
    <lineage>
        <taxon>unclassified sequences</taxon>
        <taxon>metagenomes</taxon>
        <taxon>ecological metagenomes</taxon>
    </lineage>
</organism>
<feature type="domain" description="Solute-binding protein family 5" evidence="1">
    <location>
        <begin position="92"/>
        <end position="504"/>
    </location>
</feature>
<evidence type="ECO:0000259" key="1">
    <source>
        <dbReference type="Pfam" id="PF00496"/>
    </source>
</evidence>
<dbReference type="GO" id="GO:0015833">
    <property type="term" value="P:peptide transport"/>
    <property type="evidence" value="ECO:0007669"/>
    <property type="project" value="TreeGrafter"/>
</dbReference>
<dbReference type="AlphaFoldDB" id="A0A6J6PIN7"/>
<dbReference type="EMBL" id="CAEZXP010000003">
    <property type="protein sequence ID" value="CAB4698476.1"/>
    <property type="molecule type" value="Genomic_DNA"/>
</dbReference>
<dbReference type="PANTHER" id="PTHR30290">
    <property type="entry name" value="PERIPLASMIC BINDING COMPONENT OF ABC TRANSPORTER"/>
    <property type="match status" value="1"/>
</dbReference>
<dbReference type="Gene3D" id="3.40.190.10">
    <property type="entry name" value="Periplasmic binding protein-like II"/>
    <property type="match status" value="1"/>
</dbReference>
<proteinExistence type="predicted"/>
<dbReference type="InterPro" id="IPR039424">
    <property type="entry name" value="SBP_5"/>
</dbReference>
<dbReference type="SUPFAM" id="SSF53850">
    <property type="entry name" value="Periplasmic binding protein-like II"/>
    <property type="match status" value="1"/>
</dbReference>
<dbReference type="GO" id="GO:1904680">
    <property type="term" value="F:peptide transmembrane transporter activity"/>
    <property type="evidence" value="ECO:0007669"/>
    <property type="project" value="TreeGrafter"/>
</dbReference>
<dbReference type="GO" id="GO:0042597">
    <property type="term" value="C:periplasmic space"/>
    <property type="evidence" value="ECO:0007669"/>
    <property type="project" value="UniProtKB-ARBA"/>
</dbReference>
<dbReference type="InterPro" id="IPR030678">
    <property type="entry name" value="Peptide/Ni-bd"/>
</dbReference>